<dbReference type="EMBL" id="CVRI01000018">
    <property type="protein sequence ID" value="CRK90299.1"/>
    <property type="molecule type" value="Genomic_DNA"/>
</dbReference>
<dbReference type="Proteomes" id="UP000183832">
    <property type="component" value="Unassembled WGS sequence"/>
</dbReference>
<organism evidence="1 2">
    <name type="scientific">Clunio marinus</name>
    <dbReference type="NCBI Taxonomy" id="568069"/>
    <lineage>
        <taxon>Eukaryota</taxon>
        <taxon>Metazoa</taxon>
        <taxon>Ecdysozoa</taxon>
        <taxon>Arthropoda</taxon>
        <taxon>Hexapoda</taxon>
        <taxon>Insecta</taxon>
        <taxon>Pterygota</taxon>
        <taxon>Neoptera</taxon>
        <taxon>Endopterygota</taxon>
        <taxon>Diptera</taxon>
        <taxon>Nematocera</taxon>
        <taxon>Chironomoidea</taxon>
        <taxon>Chironomidae</taxon>
        <taxon>Clunio</taxon>
    </lineage>
</organism>
<accession>A0A1J1HQQ2</accession>
<evidence type="ECO:0000313" key="2">
    <source>
        <dbReference type="Proteomes" id="UP000183832"/>
    </source>
</evidence>
<evidence type="ECO:0000313" key="1">
    <source>
        <dbReference type="EMBL" id="CRK90299.1"/>
    </source>
</evidence>
<gene>
    <name evidence="1" type="ORF">CLUMA_CG004052</name>
</gene>
<dbReference type="AlphaFoldDB" id="A0A1J1HQQ2"/>
<name>A0A1J1HQQ2_9DIPT</name>
<keyword evidence="2" id="KW-1185">Reference proteome</keyword>
<sequence length="89" mass="10477">MKKKKVQRDVIASYGNELCLSIFEESCMSIRIITTLHFFIPMLKCLPRLQTQTAQKKLTKIAEIKNQVDDREEKQFYAIKHSYVPVENE</sequence>
<protein>
    <submittedName>
        <fullName evidence="1">CLUMA_CG004052, isoform A</fullName>
    </submittedName>
</protein>
<proteinExistence type="predicted"/>
<reference evidence="1 2" key="1">
    <citation type="submission" date="2015-04" db="EMBL/GenBank/DDBJ databases">
        <authorList>
            <person name="Syromyatnikov M.Y."/>
            <person name="Popov V.N."/>
        </authorList>
    </citation>
    <scope>NUCLEOTIDE SEQUENCE [LARGE SCALE GENOMIC DNA]</scope>
</reference>